<evidence type="ECO:0000313" key="3">
    <source>
        <dbReference type="Proteomes" id="UP000215731"/>
    </source>
</evidence>
<evidence type="ECO:0000313" key="2">
    <source>
        <dbReference type="EMBL" id="OYR62567.1"/>
    </source>
</evidence>
<dbReference type="EMBL" id="NHOZ01000092">
    <property type="protein sequence ID" value="OYR62567.1"/>
    <property type="molecule type" value="Genomic_DNA"/>
</dbReference>
<reference evidence="2 3" key="1">
    <citation type="journal article" date="2014" name="Front. Microbiol.">
        <title>Population and genomic analysis of the genus Halorubrum.</title>
        <authorList>
            <person name="Fullmer M.S."/>
            <person name="Soucy S.M."/>
            <person name="Swithers K.S."/>
            <person name="Makkay A.M."/>
            <person name="Wheeler R."/>
            <person name="Ventosa A."/>
            <person name="Gogarten J.P."/>
            <person name="Papke R.T."/>
        </authorList>
    </citation>
    <scope>NUCLEOTIDE SEQUENCE [LARGE SCALE GENOMIC DNA]</scope>
    <source>
        <strain evidence="2 3">Ga36</strain>
    </source>
</reference>
<name>A0A256J2K1_HALEZ</name>
<sequence>MPLRIDENTEKVIDEFVSKGNLTTGALVDFTGLSRPTVTKRLDRLHAAEFVEYVHEPTALWQLTKDPRTN</sequence>
<feature type="domain" description="HTH marR-type" evidence="1">
    <location>
        <begin position="19"/>
        <end position="58"/>
    </location>
</feature>
<comment type="caution">
    <text evidence="2">The sequence shown here is derived from an EMBL/GenBank/DDBJ whole genome shotgun (WGS) entry which is preliminary data.</text>
</comment>
<protein>
    <submittedName>
        <fullName evidence="2">MarR family transcriptional regulator</fullName>
    </submittedName>
</protein>
<dbReference type="AlphaFoldDB" id="A0A256J2K1"/>
<gene>
    <name evidence="2" type="ORF">DJ80_09875</name>
</gene>
<dbReference type="SUPFAM" id="SSF46785">
    <property type="entry name" value="Winged helix' DNA-binding domain"/>
    <property type="match status" value="1"/>
</dbReference>
<accession>A0A256J2K1</accession>
<dbReference type="InterPro" id="IPR036390">
    <property type="entry name" value="WH_DNA-bd_sf"/>
</dbReference>
<dbReference type="InterPro" id="IPR000835">
    <property type="entry name" value="HTH_MarR-typ"/>
</dbReference>
<dbReference type="Proteomes" id="UP000215731">
    <property type="component" value="Unassembled WGS sequence"/>
</dbReference>
<dbReference type="Gene3D" id="1.10.10.10">
    <property type="entry name" value="Winged helix-like DNA-binding domain superfamily/Winged helix DNA-binding domain"/>
    <property type="match status" value="1"/>
</dbReference>
<evidence type="ECO:0000259" key="1">
    <source>
        <dbReference type="Pfam" id="PF12802"/>
    </source>
</evidence>
<proteinExistence type="predicted"/>
<dbReference type="InterPro" id="IPR036388">
    <property type="entry name" value="WH-like_DNA-bd_sf"/>
</dbReference>
<organism evidence="2 3">
    <name type="scientific">Halorubrum ezzemoulense</name>
    <name type="common">Halorubrum chaoviator</name>
    <dbReference type="NCBI Taxonomy" id="337243"/>
    <lineage>
        <taxon>Archaea</taxon>
        <taxon>Methanobacteriati</taxon>
        <taxon>Methanobacteriota</taxon>
        <taxon>Stenosarchaea group</taxon>
        <taxon>Halobacteria</taxon>
        <taxon>Halobacteriales</taxon>
        <taxon>Haloferacaceae</taxon>
        <taxon>Halorubrum</taxon>
    </lineage>
</organism>
<dbReference type="Pfam" id="PF12802">
    <property type="entry name" value="MarR_2"/>
    <property type="match status" value="1"/>
</dbReference>
<dbReference type="GO" id="GO:0003700">
    <property type="term" value="F:DNA-binding transcription factor activity"/>
    <property type="evidence" value="ECO:0007669"/>
    <property type="project" value="InterPro"/>
</dbReference>